<dbReference type="PANTHER" id="PTHR43031">
    <property type="entry name" value="FAD-DEPENDENT OXIDOREDUCTASE"/>
    <property type="match status" value="1"/>
</dbReference>
<feature type="transmembrane region" description="Helical" evidence="1">
    <location>
        <begin position="143"/>
        <end position="163"/>
    </location>
</feature>
<dbReference type="OrthoDB" id="1445766at2"/>
<dbReference type="AlphaFoldDB" id="A0A368XN81"/>
<gene>
    <name evidence="3" type="ORF">DES41_108134</name>
</gene>
<dbReference type="CDD" id="cd01527">
    <property type="entry name" value="RHOD_YgaP"/>
    <property type="match status" value="1"/>
</dbReference>
<dbReference type="Proteomes" id="UP000252884">
    <property type="component" value="Unassembled WGS sequence"/>
</dbReference>
<evidence type="ECO:0000256" key="1">
    <source>
        <dbReference type="SAM" id="Phobius"/>
    </source>
</evidence>
<dbReference type="InterPro" id="IPR001763">
    <property type="entry name" value="Rhodanese-like_dom"/>
</dbReference>
<dbReference type="RefSeq" id="WP_114470509.1">
    <property type="nucleotide sequence ID" value="NZ_QPJK01000008.1"/>
</dbReference>
<proteinExistence type="predicted"/>
<dbReference type="GO" id="GO:0016740">
    <property type="term" value="F:transferase activity"/>
    <property type="evidence" value="ECO:0007669"/>
    <property type="project" value="UniProtKB-KW"/>
</dbReference>
<keyword evidence="1" id="KW-0812">Transmembrane</keyword>
<dbReference type="Pfam" id="PF00581">
    <property type="entry name" value="Rhodanese"/>
    <property type="match status" value="1"/>
</dbReference>
<accession>A0A368XN81</accession>
<feature type="domain" description="Rhodanese" evidence="2">
    <location>
        <begin position="15"/>
        <end position="103"/>
    </location>
</feature>
<keyword evidence="1" id="KW-1133">Transmembrane helix</keyword>
<name>A0A368XN81_9BURK</name>
<keyword evidence="3" id="KW-0808">Transferase</keyword>
<protein>
    <submittedName>
        <fullName evidence="3">Rhodanese-related sulfurtransferase</fullName>
    </submittedName>
</protein>
<dbReference type="PROSITE" id="PS50206">
    <property type="entry name" value="RHODANESE_3"/>
    <property type="match status" value="1"/>
</dbReference>
<dbReference type="SUPFAM" id="SSF52821">
    <property type="entry name" value="Rhodanese/Cell cycle control phosphatase"/>
    <property type="match status" value="1"/>
</dbReference>
<dbReference type="EMBL" id="QPJK01000008">
    <property type="protein sequence ID" value="RCW67957.1"/>
    <property type="molecule type" value="Genomic_DNA"/>
</dbReference>
<evidence type="ECO:0000313" key="3">
    <source>
        <dbReference type="EMBL" id="RCW67957.1"/>
    </source>
</evidence>
<comment type="caution">
    <text evidence="3">The sequence shown here is derived from an EMBL/GenBank/DDBJ whole genome shotgun (WGS) entry which is preliminary data.</text>
</comment>
<evidence type="ECO:0000259" key="2">
    <source>
        <dbReference type="PROSITE" id="PS50206"/>
    </source>
</evidence>
<sequence length="175" mass="18427">MSLKLISPHAARELMNQGAILVDIRAAGEHARERIAQARHVPMDRLQSAGFPIDAAPAVIFHCRSGNRTQGNASALAACTGCDAYVLEGGLDAWKKAGLPVVADASQPLELQRQVQIVAGSLIVLGAALGSMASPWFHVLSGFVGAGLVFTGVSGFCGLARLLMRMPWNRRMLGG</sequence>
<organism evidence="3 4">
    <name type="scientific">Pseudorhodoferax soli</name>
    <dbReference type="NCBI Taxonomy" id="545864"/>
    <lineage>
        <taxon>Bacteria</taxon>
        <taxon>Pseudomonadati</taxon>
        <taxon>Pseudomonadota</taxon>
        <taxon>Betaproteobacteria</taxon>
        <taxon>Burkholderiales</taxon>
        <taxon>Comamonadaceae</taxon>
    </lineage>
</organism>
<feature type="transmembrane region" description="Helical" evidence="1">
    <location>
        <begin position="117"/>
        <end position="137"/>
    </location>
</feature>
<keyword evidence="1" id="KW-0472">Membrane</keyword>
<keyword evidence="4" id="KW-1185">Reference proteome</keyword>
<dbReference type="Pfam" id="PF11127">
    <property type="entry name" value="YgaP-like_TM"/>
    <property type="match status" value="1"/>
</dbReference>
<dbReference type="Gene3D" id="3.40.250.10">
    <property type="entry name" value="Rhodanese-like domain"/>
    <property type="match status" value="1"/>
</dbReference>
<dbReference type="SMART" id="SM00450">
    <property type="entry name" value="RHOD"/>
    <property type="match status" value="1"/>
</dbReference>
<reference evidence="3 4" key="1">
    <citation type="submission" date="2018-07" db="EMBL/GenBank/DDBJ databases">
        <title>Genomic Encyclopedia of Type Strains, Phase IV (KMG-IV): sequencing the most valuable type-strain genomes for metagenomic binning, comparative biology and taxonomic classification.</title>
        <authorList>
            <person name="Goeker M."/>
        </authorList>
    </citation>
    <scope>NUCLEOTIDE SEQUENCE [LARGE SCALE GENOMIC DNA]</scope>
    <source>
        <strain evidence="3 4">DSM 21634</strain>
    </source>
</reference>
<dbReference type="InterPro" id="IPR036873">
    <property type="entry name" value="Rhodanese-like_dom_sf"/>
</dbReference>
<dbReference type="InterPro" id="IPR050229">
    <property type="entry name" value="GlpE_sulfurtransferase"/>
</dbReference>
<dbReference type="InterPro" id="IPR021309">
    <property type="entry name" value="YgaP-like_TM"/>
</dbReference>
<evidence type="ECO:0000313" key="4">
    <source>
        <dbReference type="Proteomes" id="UP000252884"/>
    </source>
</evidence>
<dbReference type="PANTHER" id="PTHR43031:SF7">
    <property type="entry name" value="NITRIC OXIDE REDUCTASE FLRD-NAD(+) REDUCTASE"/>
    <property type="match status" value="1"/>
</dbReference>
<dbReference type="Gene3D" id="6.10.140.1340">
    <property type="match status" value="1"/>
</dbReference>